<keyword evidence="6" id="KW-0106">Calcium</keyword>
<evidence type="ECO:0000313" key="9">
    <source>
        <dbReference type="EMBL" id="XBH02176.1"/>
    </source>
</evidence>
<dbReference type="EMBL" id="CP155447">
    <property type="protein sequence ID" value="XBH02176.1"/>
    <property type="molecule type" value="Genomic_DNA"/>
</dbReference>
<dbReference type="InterPro" id="IPR017850">
    <property type="entry name" value="Alkaline_phosphatase_core_sf"/>
</dbReference>
<evidence type="ECO:0000256" key="5">
    <source>
        <dbReference type="ARBA" id="ARBA00022801"/>
    </source>
</evidence>
<dbReference type="PANTHER" id="PTHR42693:SF53">
    <property type="entry name" value="ENDO-4-O-SULFATASE"/>
    <property type="match status" value="1"/>
</dbReference>
<evidence type="ECO:0000256" key="2">
    <source>
        <dbReference type="ARBA" id="ARBA00008779"/>
    </source>
</evidence>
<dbReference type="Gene3D" id="3.40.720.10">
    <property type="entry name" value="Alkaline Phosphatase, subunit A"/>
    <property type="match status" value="1"/>
</dbReference>
<dbReference type="GO" id="GO:0046872">
    <property type="term" value="F:metal ion binding"/>
    <property type="evidence" value="ECO:0007669"/>
    <property type="project" value="UniProtKB-KW"/>
</dbReference>
<evidence type="ECO:0000256" key="7">
    <source>
        <dbReference type="ARBA" id="ARBA00023180"/>
    </source>
</evidence>
<proteinExistence type="inferred from homology"/>
<keyword evidence="5" id="KW-0378">Hydrolase</keyword>
<evidence type="ECO:0000256" key="1">
    <source>
        <dbReference type="ARBA" id="ARBA00001913"/>
    </source>
</evidence>
<reference evidence="9" key="1">
    <citation type="submission" date="2024-05" db="EMBL/GenBank/DDBJ databases">
        <title>Planctomycetes of the genus Singulisphaera possess chitinolytic capabilities.</title>
        <authorList>
            <person name="Ivanova A."/>
        </authorList>
    </citation>
    <scope>NUCLEOTIDE SEQUENCE</scope>
    <source>
        <strain evidence="9">Ch08T</strain>
    </source>
</reference>
<dbReference type="AlphaFoldDB" id="A0AAU7CBU9"/>
<dbReference type="RefSeq" id="WP_406694917.1">
    <property type="nucleotide sequence ID" value="NZ_CP155447.1"/>
</dbReference>
<evidence type="ECO:0000256" key="6">
    <source>
        <dbReference type="ARBA" id="ARBA00022837"/>
    </source>
</evidence>
<keyword evidence="3" id="KW-0479">Metal-binding</keyword>
<dbReference type="InterPro" id="IPR050738">
    <property type="entry name" value="Sulfatase"/>
</dbReference>
<dbReference type="GO" id="GO:0004065">
    <property type="term" value="F:arylsulfatase activity"/>
    <property type="evidence" value="ECO:0007669"/>
    <property type="project" value="TreeGrafter"/>
</dbReference>
<dbReference type="FunFam" id="3.40.720.10:FF:000023">
    <property type="entry name" value="Arylsulfatase A"/>
    <property type="match status" value="1"/>
</dbReference>
<dbReference type="PROSITE" id="PS00149">
    <property type="entry name" value="SULFATASE_2"/>
    <property type="match status" value="1"/>
</dbReference>
<dbReference type="InterPro" id="IPR000917">
    <property type="entry name" value="Sulfatase_N"/>
</dbReference>
<accession>A0AAU7CBU9</accession>
<comment type="similarity">
    <text evidence="2">Belongs to the sulfatase family.</text>
</comment>
<keyword evidence="7" id="KW-0325">Glycoprotein</keyword>
<feature type="domain" description="Sulfatase N-terminal" evidence="8">
    <location>
        <begin position="31"/>
        <end position="345"/>
    </location>
</feature>
<protein>
    <submittedName>
        <fullName evidence="9">Sulfatase</fullName>
    </submittedName>
</protein>
<organism evidence="9">
    <name type="scientific">Singulisphaera sp. Ch08</name>
    <dbReference type="NCBI Taxonomy" id="3120278"/>
    <lineage>
        <taxon>Bacteria</taxon>
        <taxon>Pseudomonadati</taxon>
        <taxon>Planctomycetota</taxon>
        <taxon>Planctomycetia</taxon>
        <taxon>Isosphaerales</taxon>
        <taxon>Isosphaeraceae</taxon>
        <taxon>Singulisphaera</taxon>
    </lineage>
</organism>
<dbReference type="InterPro" id="IPR024607">
    <property type="entry name" value="Sulfatase_CS"/>
</dbReference>
<keyword evidence="4" id="KW-0732">Signal</keyword>
<evidence type="ECO:0000256" key="3">
    <source>
        <dbReference type="ARBA" id="ARBA00022723"/>
    </source>
</evidence>
<dbReference type="PANTHER" id="PTHR42693">
    <property type="entry name" value="ARYLSULFATASE FAMILY MEMBER"/>
    <property type="match status" value="1"/>
</dbReference>
<dbReference type="Gene3D" id="3.30.1120.10">
    <property type="match status" value="1"/>
</dbReference>
<gene>
    <name evidence="9" type="ORF">V5E97_28135</name>
</gene>
<dbReference type="PROSITE" id="PS00523">
    <property type="entry name" value="SULFATASE_1"/>
    <property type="match status" value="1"/>
</dbReference>
<name>A0AAU7CBU9_9BACT</name>
<dbReference type="Pfam" id="PF00884">
    <property type="entry name" value="Sulfatase"/>
    <property type="match status" value="1"/>
</dbReference>
<dbReference type="Pfam" id="PF14707">
    <property type="entry name" value="Sulfatase_C"/>
    <property type="match status" value="1"/>
</dbReference>
<evidence type="ECO:0000256" key="4">
    <source>
        <dbReference type="ARBA" id="ARBA00022729"/>
    </source>
</evidence>
<evidence type="ECO:0000259" key="8">
    <source>
        <dbReference type="Pfam" id="PF00884"/>
    </source>
</evidence>
<comment type="cofactor">
    <cofactor evidence="1">
        <name>Ca(2+)</name>
        <dbReference type="ChEBI" id="CHEBI:29108"/>
    </cofactor>
</comment>
<dbReference type="SUPFAM" id="SSF53649">
    <property type="entry name" value="Alkaline phosphatase-like"/>
    <property type="match status" value="1"/>
</dbReference>
<sequence length="478" mass="52490">MRILFVFVLLVSLALDKPSARSLGAEESRPPNVIVIYCDDLGYADIEPFGAPKTKTPNLVKFAAEGRKFTDFHVTSGVCSPSRASLLTGCYPKRVGLHTNEKGGWVLFPGNQRGLNPKEITLAEVLKTKGYATACVGKWHLGDQPEFLPTRQGFDDYFGIPFSNDMGQTTDKGRTQRKRPPTPLLRGEQVIETEPDQRQLTRRYTDEAIRFVETNRDRPFFLYLAHSMPHWPQFASDSFAGKSGNGRYGDSVEEIDASTGELLQALTRLGIDEKTLVVFTSDNGGPIRQGANNTPLRAGKGTTWEGGMRVPCLVRWPKTIPAGTVCGELASTLDLLPTFARLAGAEIPTDRIIDGKDIRPLLTGQAGAHTPSDVFYHYHLGQLQAVRSGPWKLIVPHVARPNQGKPEQTVQVSLQLYNLDDDISESRDVASAHPEVVARLTALADHCRDDLGDESLGLAGKNCRKPGHVENARTLTTP</sequence>
<dbReference type="CDD" id="cd16026">
    <property type="entry name" value="GALNS_like"/>
    <property type="match status" value="1"/>
</dbReference>